<dbReference type="InterPro" id="IPR036133">
    <property type="entry name" value="EB1_C_sf"/>
</dbReference>
<comment type="similarity">
    <text evidence="2">Belongs to the MAPRE family.</text>
</comment>
<keyword evidence="5 9" id="KW-0493">Microtubule</keyword>
<dbReference type="AlphaFoldDB" id="A0A0G4J3M6"/>
<feature type="domain" description="Calponin-homology (CH)" evidence="11">
    <location>
        <begin position="13"/>
        <end position="115"/>
    </location>
</feature>
<evidence type="ECO:0008006" key="17">
    <source>
        <dbReference type="Google" id="ProtNLM"/>
    </source>
</evidence>
<keyword evidence="7" id="KW-0206">Cytoskeleton</keyword>
<evidence type="ECO:0000313" key="14">
    <source>
        <dbReference type="EMBL" id="SPQ98851.1"/>
    </source>
</evidence>
<dbReference type="Gene3D" id="1.20.5.1430">
    <property type="match status" value="1"/>
</dbReference>
<evidence type="ECO:0000256" key="3">
    <source>
        <dbReference type="ARBA" id="ARBA00022490"/>
    </source>
</evidence>
<keyword evidence="4" id="KW-0132">Cell division</keyword>
<protein>
    <recommendedName>
        <fullName evidence="17">Calponin-homology (CH) domain-containing protein</fullName>
    </recommendedName>
</protein>
<dbReference type="OrthoDB" id="2119228at2759"/>
<evidence type="ECO:0000256" key="5">
    <source>
        <dbReference type="ARBA" id="ARBA00022701"/>
    </source>
</evidence>
<evidence type="ECO:0000256" key="4">
    <source>
        <dbReference type="ARBA" id="ARBA00022618"/>
    </source>
</evidence>
<dbReference type="SUPFAM" id="SSF47576">
    <property type="entry name" value="Calponin-homology domain, CH-domain"/>
    <property type="match status" value="1"/>
</dbReference>
<gene>
    <name evidence="13" type="ORF">PBRA_002259</name>
    <name evidence="14" type="ORF">PLBR_LOCUS6066</name>
</gene>
<reference evidence="13 15" key="1">
    <citation type="submission" date="2015-02" db="EMBL/GenBank/DDBJ databases">
        <authorList>
            <person name="Chooi Y.-H."/>
        </authorList>
    </citation>
    <scope>NUCLEOTIDE SEQUENCE [LARGE SCALE GENOMIC DNA]</scope>
    <source>
        <strain evidence="13">E3</strain>
    </source>
</reference>
<dbReference type="InterPro" id="IPR027328">
    <property type="entry name" value="MAPRE"/>
</dbReference>
<dbReference type="Pfam" id="PF03271">
    <property type="entry name" value="EB1"/>
    <property type="match status" value="1"/>
</dbReference>
<dbReference type="OMA" id="WIKRFWD"/>
<feature type="region of interest" description="Disordered" evidence="10">
    <location>
        <begin position="157"/>
        <end position="183"/>
    </location>
</feature>
<evidence type="ECO:0000313" key="16">
    <source>
        <dbReference type="Proteomes" id="UP000290189"/>
    </source>
</evidence>
<sequence>MSEAIGIMNEAYFVGRHELIDWVNNLLKVNITKVEECCTGAIHCQIFDVLYPGKMNMTKVNFEAKHEYEFVKNFKLLQDMFDKVDIQHHVPVEKIIKGKYQDNLELLQWVYEVFNRTYNGGDYDPIKRRSKSKGGLSAFKGSRGGAAGTARALPVKENKVKSTTTATKKPAGEAVRQTTASAAATTKHAGQDDALAKAKKDIEEMHGVLKELEKERDWYFSKILDVEKICKEAEESPMIQQILEVLYATDNDIGADDHPISIDTTMGEQTV</sequence>
<evidence type="ECO:0000256" key="7">
    <source>
        <dbReference type="ARBA" id="ARBA00023212"/>
    </source>
</evidence>
<dbReference type="GO" id="GO:0008017">
    <property type="term" value="F:microtubule binding"/>
    <property type="evidence" value="ECO:0007669"/>
    <property type="project" value="InterPro"/>
</dbReference>
<dbReference type="FunFam" id="1.10.418.10:FF:000028">
    <property type="entry name" value="RP/EB family microtubule-associated protein"/>
    <property type="match status" value="1"/>
</dbReference>
<dbReference type="GO" id="GO:0051301">
    <property type="term" value="P:cell division"/>
    <property type="evidence" value="ECO:0007669"/>
    <property type="project" value="UniProtKB-KW"/>
</dbReference>
<evidence type="ECO:0000256" key="6">
    <source>
        <dbReference type="ARBA" id="ARBA00022776"/>
    </source>
</evidence>
<dbReference type="Pfam" id="PF00307">
    <property type="entry name" value="CH"/>
    <property type="match status" value="1"/>
</dbReference>
<keyword evidence="3" id="KW-0963">Cytoplasm</keyword>
<accession>A0A0G4J3M6</accession>
<dbReference type="STRING" id="37360.A0A0G4J3M6"/>
<dbReference type="InterPro" id="IPR004953">
    <property type="entry name" value="EB1_C"/>
</dbReference>
<dbReference type="PROSITE" id="PS51230">
    <property type="entry name" value="EB1_C"/>
    <property type="match status" value="1"/>
</dbReference>
<dbReference type="Gene3D" id="1.10.418.10">
    <property type="entry name" value="Calponin-like domain"/>
    <property type="match status" value="1"/>
</dbReference>
<keyword evidence="8" id="KW-0131">Cell cycle</keyword>
<dbReference type="InterPro" id="IPR001715">
    <property type="entry name" value="CH_dom"/>
</dbReference>
<geneLocation type="mitochondrion" evidence="14"/>
<dbReference type="GO" id="GO:0005874">
    <property type="term" value="C:microtubule"/>
    <property type="evidence" value="ECO:0007669"/>
    <property type="project" value="UniProtKB-KW"/>
</dbReference>
<evidence type="ECO:0000259" key="12">
    <source>
        <dbReference type="PROSITE" id="PS51230"/>
    </source>
</evidence>
<evidence type="ECO:0000256" key="1">
    <source>
        <dbReference type="ARBA" id="ARBA00004245"/>
    </source>
</evidence>
<evidence type="ECO:0000256" key="8">
    <source>
        <dbReference type="ARBA" id="ARBA00023306"/>
    </source>
</evidence>
<dbReference type="PANTHER" id="PTHR10623">
    <property type="entry name" value="MICROTUBULE-ASSOCIATED PROTEIN RP/EB FAMILY MEMBER"/>
    <property type="match status" value="1"/>
</dbReference>
<evidence type="ECO:0000259" key="11">
    <source>
        <dbReference type="PROSITE" id="PS50021"/>
    </source>
</evidence>
<dbReference type="InterPro" id="IPR036872">
    <property type="entry name" value="CH_dom_sf"/>
</dbReference>
<dbReference type="EMBL" id="OVEO01000010">
    <property type="protein sequence ID" value="SPQ98851.1"/>
    <property type="molecule type" value="Genomic_DNA"/>
</dbReference>
<dbReference type="SUPFAM" id="SSF140612">
    <property type="entry name" value="EB1 dimerisation domain-like"/>
    <property type="match status" value="1"/>
</dbReference>
<keyword evidence="15" id="KW-1185">Reference proteome</keyword>
<evidence type="ECO:0000313" key="13">
    <source>
        <dbReference type="EMBL" id="CEP01994.1"/>
    </source>
</evidence>
<evidence type="ECO:0000313" key="15">
    <source>
        <dbReference type="Proteomes" id="UP000039324"/>
    </source>
</evidence>
<dbReference type="Proteomes" id="UP000290189">
    <property type="component" value="Unassembled WGS sequence"/>
</dbReference>
<dbReference type="PROSITE" id="PS50021">
    <property type="entry name" value="CH"/>
    <property type="match status" value="1"/>
</dbReference>
<evidence type="ECO:0000256" key="9">
    <source>
        <dbReference type="PROSITE-ProRule" id="PRU00576"/>
    </source>
</evidence>
<keyword evidence="6" id="KW-0498">Mitosis</keyword>
<dbReference type="EMBL" id="CDSF01000122">
    <property type="protein sequence ID" value="CEP01994.1"/>
    <property type="molecule type" value="Genomic_DNA"/>
</dbReference>
<reference evidence="14 16" key="2">
    <citation type="submission" date="2018-03" db="EMBL/GenBank/DDBJ databases">
        <authorList>
            <person name="Fogelqvist J."/>
        </authorList>
    </citation>
    <scope>NUCLEOTIDE SEQUENCE [LARGE SCALE GENOMIC DNA]</scope>
</reference>
<dbReference type="Proteomes" id="UP000039324">
    <property type="component" value="Unassembled WGS sequence"/>
</dbReference>
<comment type="subcellular location">
    <subcellularLocation>
        <location evidence="1">Cytoplasm</location>
        <location evidence="1">Cytoskeleton</location>
    </subcellularLocation>
</comment>
<evidence type="ECO:0000256" key="2">
    <source>
        <dbReference type="ARBA" id="ARBA00010729"/>
    </source>
</evidence>
<evidence type="ECO:0000256" key="10">
    <source>
        <dbReference type="SAM" id="MobiDB-lite"/>
    </source>
</evidence>
<organism evidence="13 15">
    <name type="scientific">Plasmodiophora brassicae</name>
    <name type="common">Clubroot disease agent</name>
    <dbReference type="NCBI Taxonomy" id="37360"/>
    <lineage>
        <taxon>Eukaryota</taxon>
        <taxon>Sar</taxon>
        <taxon>Rhizaria</taxon>
        <taxon>Endomyxa</taxon>
        <taxon>Phytomyxea</taxon>
        <taxon>Plasmodiophorida</taxon>
        <taxon>Plasmodiophoridae</taxon>
        <taxon>Plasmodiophora</taxon>
    </lineage>
</organism>
<name>A0A0G4J3M6_PLABS</name>
<feature type="domain" description="EB1 C-terminal" evidence="12">
    <location>
        <begin position="187"/>
        <end position="255"/>
    </location>
</feature>
<keyword evidence="14" id="KW-0496">Mitochondrion</keyword>
<proteinExistence type="inferred from homology"/>